<name>A0A087TCI8_STEMI</name>
<keyword evidence="2" id="KW-0328">Glycosyltransferase</keyword>
<proteinExistence type="predicted"/>
<feature type="transmembrane region" description="Helical" evidence="1">
    <location>
        <begin position="27"/>
        <end position="47"/>
    </location>
</feature>
<dbReference type="AlphaFoldDB" id="A0A087TCI8"/>
<keyword evidence="2" id="KW-0808">Transferase</keyword>
<dbReference type="Proteomes" id="UP000054359">
    <property type="component" value="Unassembled WGS sequence"/>
</dbReference>
<protein>
    <submittedName>
        <fullName evidence="2">Beta-1,4-mannosyltransferase egh</fullName>
    </submittedName>
</protein>
<dbReference type="GO" id="GO:0005737">
    <property type="term" value="C:cytoplasm"/>
    <property type="evidence" value="ECO:0007669"/>
    <property type="project" value="TreeGrafter"/>
</dbReference>
<evidence type="ECO:0000313" key="2">
    <source>
        <dbReference type="EMBL" id="KFM62827.1"/>
    </source>
</evidence>
<dbReference type="PANTHER" id="PTHR16779:SF1">
    <property type="entry name" value="BETA-1,4-MANNOSYLTRANSFERASE EGH"/>
    <property type="match status" value="1"/>
</dbReference>
<evidence type="ECO:0000256" key="1">
    <source>
        <dbReference type="SAM" id="Phobius"/>
    </source>
</evidence>
<dbReference type="OMA" id="CIFNHIG"/>
<dbReference type="GO" id="GO:0019187">
    <property type="term" value="F:beta-1,4-mannosyltransferase activity"/>
    <property type="evidence" value="ECO:0007669"/>
    <property type="project" value="InterPro"/>
</dbReference>
<keyword evidence="1" id="KW-0472">Membrane</keyword>
<dbReference type="OrthoDB" id="3971593at2759"/>
<evidence type="ECO:0000313" key="3">
    <source>
        <dbReference type="Proteomes" id="UP000054359"/>
    </source>
</evidence>
<sequence length="109" mass="12288">MTLRFCKSDALNTIILSSNVKHTLHCVLFFILLLVFEIIAGGICIGYCDIDNTDPFEKYGYIPAIFLYLLRFLTFLALPQCVCNCLGLLFFNAFPEKVQLKGSPLLAPF</sequence>
<dbReference type="InterPro" id="IPR027389">
    <property type="entry name" value="B_mannosylTrfase_Bre-3/Egh"/>
</dbReference>
<keyword evidence="3" id="KW-1185">Reference proteome</keyword>
<organism evidence="2 3">
    <name type="scientific">Stegodyphus mimosarum</name>
    <name type="common">African social velvet spider</name>
    <dbReference type="NCBI Taxonomy" id="407821"/>
    <lineage>
        <taxon>Eukaryota</taxon>
        <taxon>Metazoa</taxon>
        <taxon>Ecdysozoa</taxon>
        <taxon>Arthropoda</taxon>
        <taxon>Chelicerata</taxon>
        <taxon>Arachnida</taxon>
        <taxon>Araneae</taxon>
        <taxon>Araneomorphae</taxon>
        <taxon>Entelegynae</taxon>
        <taxon>Eresoidea</taxon>
        <taxon>Eresidae</taxon>
        <taxon>Stegodyphus</taxon>
    </lineage>
</organism>
<feature type="non-terminal residue" evidence="2">
    <location>
        <position position="109"/>
    </location>
</feature>
<reference evidence="2 3" key="1">
    <citation type="submission" date="2013-11" db="EMBL/GenBank/DDBJ databases">
        <title>Genome sequencing of Stegodyphus mimosarum.</title>
        <authorList>
            <person name="Bechsgaard J."/>
        </authorList>
    </citation>
    <scope>NUCLEOTIDE SEQUENCE [LARGE SCALE GENOMIC DNA]</scope>
</reference>
<accession>A0A087TCI8</accession>
<dbReference type="STRING" id="407821.A0A087TCI8"/>
<dbReference type="EMBL" id="KK114588">
    <property type="protein sequence ID" value="KFM62827.1"/>
    <property type="molecule type" value="Genomic_DNA"/>
</dbReference>
<gene>
    <name evidence="2" type="ORF">X975_25544</name>
</gene>
<keyword evidence="1" id="KW-0812">Transmembrane</keyword>
<dbReference type="PANTHER" id="PTHR16779">
    <property type="entry name" value="BETA-1,4-MANNOSYLTRANSFERASE EGH"/>
    <property type="match status" value="1"/>
</dbReference>
<keyword evidence="1" id="KW-1133">Transmembrane helix</keyword>